<evidence type="ECO:0000256" key="1">
    <source>
        <dbReference type="ARBA" id="ARBA00004146"/>
    </source>
</evidence>
<gene>
    <name evidence="13" type="ORF">LDAN0321_LOCUS20356</name>
</gene>
<evidence type="ECO:0000256" key="10">
    <source>
        <dbReference type="ARBA" id="ARBA00023329"/>
    </source>
</evidence>
<evidence type="ECO:0000256" key="5">
    <source>
        <dbReference type="ARBA" id="ARBA00022753"/>
    </source>
</evidence>
<protein>
    <recommendedName>
        <fullName evidence="12">Cation efflux protein transmembrane domain-containing protein</fullName>
    </recommendedName>
</protein>
<dbReference type="PANTHER" id="PTHR31937">
    <property type="entry name" value="TRANSMEMBRANE PROTEIN 163"/>
    <property type="match status" value="1"/>
</dbReference>
<keyword evidence="10" id="KW-0968">Cytoplasmic vesicle</keyword>
<dbReference type="GO" id="GO:0031901">
    <property type="term" value="C:early endosome membrane"/>
    <property type="evidence" value="ECO:0007669"/>
    <property type="project" value="UniProtKB-SubCell"/>
</dbReference>
<keyword evidence="7 11" id="KW-1133">Transmembrane helix</keyword>
<accession>A0A7S2LRC3</accession>
<evidence type="ECO:0000256" key="11">
    <source>
        <dbReference type="SAM" id="Phobius"/>
    </source>
</evidence>
<dbReference type="GO" id="GO:0008324">
    <property type="term" value="F:monoatomic cation transmembrane transporter activity"/>
    <property type="evidence" value="ECO:0007669"/>
    <property type="project" value="InterPro"/>
</dbReference>
<dbReference type="SUPFAM" id="SSF161111">
    <property type="entry name" value="Cation efflux protein transmembrane domain-like"/>
    <property type="match status" value="1"/>
</dbReference>
<feature type="transmembrane region" description="Helical" evidence="11">
    <location>
        <begin position="85"/>
        <end position="106"/>
    </location>
</feature>
<dbReference type="EMBL" id="HBGY01032543">
    <property type="protein sequence ID" value="CAD9612196.1"/>
    <property type="molecule type" value="Transcribed_RNA"/>
</dbReference>
<comment type="similarity">
    <text evidence="3">Belongs to the TMEM163 family.</text>
</comment>
<dbReference type="InterPro" id="IPR027469">
    <property type="entry name" value="Cation_efflux_TMD_sf"/>
</dbReference>
<evidence type="ECO:0000256" key="7">
    <source>
        <dbReference type="ARBA" id="ARBA00022989"/>
    </source>
</evidence>
<evidence type="ECO:0000256" key="8">
    <source>
        <dbReference type="ARBA" id="ARBA00023018"/>
    </source>
</evidence>
<keyword evidence="8" id="KW-0770">Synapse</keyword>
<comment type="subcellular location">
    <subcellularLocation>
        <location evidence="2">Cytoplasmic vesicle</location>
        <location evidence="2">Secretory vesicle</location>
        <location evidence="2">Synaptic vesicle membrane</location>
        <topology evidence="2">Multi-pass membrane protein</topology>
    </subcellularLocation>
    <subcellularLocation>
        <location evidence="1">Early endosome membrane</location>
    </subcellularLocation>
</comment>
<keyword evidence="5" id="KW-0967">Endosome</keyword>
<evidence type="ECO:0000259" key="12">
    <source>
        <dbReference type="Pfam" id="PF01545"/>
    </source>
</evidence>
<feature type="transmembrane region" description="Helical" evidence="11">
    <location>
        <begin position="121"/>
        <end position="143"/>
    </location>
</feature>
<name>A0A7S2LRC3_9STRA</name>
<keyword evidence="9 11" id="KW-0472">Membrane</keyword>
<dbReference type="AlphaFoldDB" id="A0A7S2LRC3"/>
<reference evidence="13" key="1">
    <citation type="submission" date="2021-01" db="EMBL/GenBank/DDBJ databases">
        <authorList>
            <person name="Corre E."/>
            <person name="Pelletier E."/>
            <person name="Niang G."/>
            <person name="Scheremetjew M."/>
            <person name="Finn R."/>
            <person name="Kale V."/>
            <person name="Holt S."/>
            <person name="Cochrane G."/>
            <person name="Meng A."/>
            <person name="Brown T."/>
            <person name="Cohen L."/>
        </authorList>
    </citation>
    <scope>NUCLEOTIDE SEQUENCE</scope>
    <source>
        <strain evidence="13">B650</strain>
    </source>
</reference>
<feature type="transmembrane region" description="Helical" evidence="11">
    <location>
        <begin position="12"/>
        <end position="35"/>
    </location>
</feature>
<dbReference type="Pfam" id="PF01545">
    <property type="entry name" value="Cation_efflux"/>
    <property type="match status" value="1"/>
</dbReference>
<dbReference type="InterPro" id="IPR058533">
    <property type="entry name" value="Cation_efflux_TM"/>
</dbReference>
<evidence type="ECO:0000256" key="9">
    <source>
        <dbReference type="ARBA" id="ARBA00023136"/>
    </source>
</evidence>
<evidence type="ECO:0000256" key="6">
    <source>
        <dbReference type="ARBA" id="ARBA00022833"/>
    </source>
</evidence>
<evidence type="ECO:0000313" key="13">
    <source>
        <dbReference type="EMBL" id="CAD9612196.1"/>
    </source>
</evidence>
<feature type="transmembrane region" description="Helical" evidence="11">
    <location>
        <begin position="155"/>
        <end position="175"/>
    </location>
</feature>
<dbReference type="PANTHER" id="PTHR31937:SF2">
    <property type="entry name" value="TRANSMEMBRANE PROTEIN 163"/>
    <property type="match status" value="1"/>
</dbReference>
<dbReference type="InterPro" id="IPR026765">
    <property type="entry name" value="Tmem163"/>
</dbReference>
<dbReference type="Gene3D" id="1.20.1510.10">
    <property type="entry name" value="Cation efflux protein transmembrane domain"/>
    <property type="match status" value="1"/>
</dbReference>
<proteinExistence type="inferred from homology"/>
<feature type="transmembrane region" description="Helical" evidence="11">
    <location>
        <begin position="187"/>
        <end position="205"/>
    </location>
</feature>
<organism evidence="13">
    <name type="scientific">Leptocylindrus danicus</name>
    <dbReference type="NCBI Taxonomy" id="163516"/>
    <lineage>
        <taxon>Eukaryota</taxon>
        <taxon>Sar</taxon>
        <taxon>Stramenopiles</taxon>
        <taxon>Ochrophyta</taxon>
        <taxon>Bacillariophyta</taxon>
        <taxon>Coscinodiscophyceae</taxon>
        <taxon>Chaetocerotophycidae</taxon>
        <taxon>Leptocylindrales</taxon>
        <taxon>Leptocylindraceae</taxon>
        <taxon>Leptocylindrus</taxon>
    </lineage>
</organism>
<sequence length="252" mass="27806">MMWWSNPDSSHAYRLSVFSCVVTLVAAIAGVIAYMNTSSTSLLSFGLENFIDLISSVIVLWRFFTPHPDGVNEDLPKHLLKREKRASVGISFVMIILAWALFIASIDHFERGVTEDYTDEMLLLSIPSIFLFGGMSIVKFRYARLLNSPALRKDAACSLFGAVLAFSVFVNSLIIESNPGAWWLDPLVAMLVGIACMIIGARTLFKNVKEGVPIFTLAWWVMEPATPNQGQEAVDKEAELVEKPLAEGGSVV</sequence>
<evidence type="ECO:0000256" key="2">
    <source>
        <dbReference type="ARBA" id="ARBA00004644"/>
    </source>
</evidence>
<evidence type="ECO:0000256" key="3">
    <source>
        <dbReference type="ARBA" id="ARBA00008731"/>
    </source>
</evidence>
<evidence type="ECO:0000256" key="4">
    <source>
        <dbReference type="ARBA" id="ARBA00022692"/>
    </source>
</evidence>
<keyword evidence="4 11" id="KW-0812">Transmembrane</keyword>
<keyword evidence="6" id="KW-0862">Zinc</keyword>
<feature type="domain" description="Cation efflux protein transmembrane" evidence="12">
    <location>
        <begin position="18"/>
        <end position="209"/>
    </location>
</feature>